<comment type="caution">
    <text evidence="1">The sequence shown here is derived from an EMBL/GenBank/DDBJ whole genome shotgun (WGS) entry which is preliminary data.</text>
</comment>
<reference evidence="1 2" key="1">
    <citation type="submission" date="2013-05" db="EMBL/GenBank/DDBJ databases">
        <title>Genome sequence of Streptomyces sparsogenes DSM 40356.</title>
        <authorList>
            <person name="Coyne S."/>
            <person name="Seebeck F.P."/>
        </authorList>
    </citation>
    <scope>NUCLEOTIDE SEQUENCE [LARGE SCALE GENOMIC DNA]</scope>
    <source>
        <strain evidence="1 2">DSM 40356</strain>
    </source>
</reference>
<dbReference type="PRINTS" id="PR00413">
    <property type="entry name" value="HADHALOGNASE"/>
</dbReference>
<dbReference type="NCBIfam" id="TIGR01509">
    <property type="entry name" value="HAD-SF-IA-v3"/>
    <property type="match status" value="1"/>
</dbReference>
<dbReference type="STRING" id="67365.GCA_001704635_02284"/>
<name>A0A1R1S452_9ACTN</name>
<dbReference type="Proteomes" id="UP000186168">
    <property type="component" value="Unassembled WGS sequence"/>
</dbReference>
<dbReference type="InterPro" id="IPR006439">
    <property type="entry name" value="HAD-SF_hydro_IA"/>
</dbReference>
<dbReference type="InterPro" id="IPR023214">
    <property type="entry name" value="HAD_sf"/>
</dbReference>
<dbReference type="Gene3D" id="3.40.50.1000">
    <property type="entry name" value="HAD superfamily/HAD-like"/>
    <property type="match status" value="1"/>
</dbReference>
<keyword evidence="2" id="KW-1185">Reference proteome</keyword>
<protein>
    <submittedName>
        <fullName evidence="1">HAD-superfamily hydrolase</fullName>
    </submittedName>
</protein>
<dbReference type="GO" id="GO:0016787">
    <property type="term" value="F:hydrolase activity"/>
    <property type="evidence" value="ECO:0007669"/>
    <property type="project" value="UniProtKB-KW"/>
</dbReference>
<organism evidence="1 2">
    <name type="scientific">Streptomyces sparsogenes DSM 40356</name>
    <dbReference type="NCBI Taxonomy" id="1331668"/>
    <lineage>
        <taxon>Bacteria</taxon>
        <taxon>Bacillati</taxon>
        <taxon>Actinomycetota</taxon>
        <taxon>Actinomycetes</taxon>
        <taxon>Kitasatosporales</taxon>
        <taxon>Streptomycetaceae</taxon>
        <taxon>Streptomyces</taxon>
    </lineage>
</organism>
<dbReference type="PANTHER" id="PTHR43611:SF3">
    <property type="entry name" value="FLAVIN MONONUCLEOTIDE HYDROLASE 1, CHLOROPLATIC"/>
    <property type="match status" value="1"/>
</dbReference>
<proteinExistence type="predicted"/>
<evidence type="ECO:0000313" key="2">
    <source>
        <dbReference type="Proteomes" id="UP000186168"/>
    </source>
</evidence>
<dbReference type="AlphaFoldDB" id="A0A1R1S452"/>
<dbReference type="Pfam" id="PF00702">
    <property type="entry name" value="Hydrolase"/>
    <property type="match status" value="1"/>
</dbReference>
<dbReference type="SUPFAM" id="SSF56784">
    <property type="entry name" value="HAD-like"/>
    <property type="match status" value="1"/>
</dbReference>
<keyword evidence="1" id="KW-0378">Hydrolase</keyword>
<evidence type="ECO:0000313" key="1">
    <source>
        <dbReference type="EMBL" id="OMI33071.1"/>
    </source>
</evidence>
<gene>
    <name evidence="1" type="ORF">SPAR_43371</name>
</gene>
<accession>A0A1R1S452</accession>
<dbReference type="EMBL" id="ASQP01000565">
    <property type="protein sequence ID" value="OMI33071.1"/>
    <property type="molecule type" value="Genomic_DNA"/>
</dbReference>
<dbReference type="InterPro" id="IPR036412">
    <property type="entry name" value="HAD-like_sf"/>
</dbReference>
<sequence length="207" mass="22892">MRPIGGRWNPRADFEETVLAHDPSITNDRFAAAIAAGDRFFAALSSTPDYDDYHRVVLRHLGMEATSQLLADLRREVPADGVLELYPDVRKTLEELSQRQVRMAVVSDAWPDLPGLHAALGIHHFFEAYAISAKLGCNKPDPRMYHHASTALGLTPTQCLFIDEDPDLVQAAIDLGYAGRAIRRDSPLPDIPPVPSIATLTELPELF</sequence>
<dbReference type="PANTHER" id="PTHR43611">
    <property type="entry name" value="ALPHA-D-GLUCOSE 1-PHOSPHATE PHOSPHATASE"/>
    <property type="match status" value="1"/>
</dbReference>